<dbReference type="PANTHER" id="PTHR43236">
    <property type="entry name" value="ANTITOXIN HIGA1"/>
    <property type="match status" value="1"/>
</dbReference>
<dbReference type="AlphaFoldDB" id="A0A285IJ36"/>
<dbReference type="RefSeq" id="WP_097019694.1">
    <property type="nucleotide sequence ID" value="NZ_OBDZ01000063.1"/>
</dbReference>
<reference evidence="3" key="1">
    <citation type="submission" date="2017-09" db="EMBL/GenBank/DDBJ databases">
        <authorList>
            <person name="Varghese N."/>
            <person name="Submissions S."/>
        </authorList>
    </citation>
    <scope>NUCLEOTIDE SEQUENCE [LARGE SCALE GENOMIC DNA]</scope>
    <source>
        <strain evidence="3">MSL47</strain>
    </source>
</reference>
<name>A0A285IJ36_9FIRM</name>
<dbReference type="Gene3D" id="1.10.10.2910">
    <property type="match status" value="1"/>
</dbReference>
<dbReference type="EMBL" id="OBDZ01000063">
    <property type="protein sequence ID" value="SNY47995.1"/>
    <property type="molecule type" value="Genomic_DNA"/>
</dbReference>
<evidence type="ECO:0000313" key="2">
    <source>
        <dbReference type="EMBL" id="SNY47995.1"/>
    </source>
</evidence>
<proteinExistence type="predicted"/>
<evidence type="ECO:0000313" key="3">
    <source>
        <dbReference type="Proteomes" id="UP000219573"/>
    </source>
</evidence>
<evidence type="ECO:0000259" key="1">
    <source>
        <dbReference type="Pfam" id="PF06114"/>
    </source>
</evidence>
<dbReference type="Proteomes" id="UP000219573">
    <property type="component" value="Unassembled WGS sequence"/>
</dbReference>
<protein>
    <recommendedName>
        <fullName evidence="1">IrrE N-terminal-like domain-containing protein</fullName>
    </recommendedName>
</protein>
<dbReference type="InterPro" id="IPR052345">
    <property type="entry name" value="Rad_response_metalloprotease"/>
</dbReference>
<dbReference type="PANTHER" id="PTHR43236:SF1">
    <property type="entry name" value="BLL7220 PROTEIN"/>
    <property type="match status" value="1"/>
</dbReference>
<gene>
    <name evidence="2" type="ORF">SAMN06265827_1632</name>
</gene>
<dbReference type="OrthoDB" id="9816277at2"/>
<dbReference type="Pfam" id="PF06114">
    <property type="entry name" value="Peptidase_M78"/>
    <property type="match status" value="1"/>
</dbReference>
<feature type="domain" description="IrrE N-terminal-like" evidence="1">
    <location>
        <begin position="36"/>
        <end position="147"/>
    </location>
</feature>
<organism evidence="2 3">
    <name type="scientific">Orenia metallireducens</name>
    <dbReference type="NCBI Taxonomy" id="1413210"/>
    <lineage>
        <taxon>Bacteria</taxon>
        <taxon>Bacillati</taxon>
        <taxon>Bacillota</taxon>
        <taxon>Clostridia</taxon>
        <taxon>Halanaerobiales</taxon>
        <taxon>Halobacteroidaceae</taxon>
        <taxon>Orenia</taxon>
    </lineage>
</organism>
<keyword evidence="3" id="KW-1185">Reference proteome</keyword>
<sequence length="160" mass="18630">MRRIKHAEIEARRFLAEHRLSLPLNLEEVAKLLDTKITYASFQGDGAILYKGNKYNLIIANKNQELGQLRFNIAHEISHCLLKHEGTFFHTHPGNDKPIYEKCADTCASELLIPRLELKRKYPLFNGDVKKLKKHFMVSEKAMVTKLQILNLSYTNTFYR</sequence>
<dbReference type="InterPro" id="IPR010359">
    <property type="entry name" value="IrrE_HExxH"/>
</dbReference>
<accession>A0A285IJ36</accession>